<sequence length="95" mass="10650">MFRFGQRRKKKVTPLHAAAEMTVFEAAGYKRPSHNQLVKRSLHSIGHAWRIPDVRSAISVRPSTEPCGVCTPHLSLAMKPLCEVGSGYRNMMICD</sequence>
<evidence type="ECO:0000313" key="1">
    <source>
        <dbReference type="EMBL" id="GIX98949.1"/>
    </source>
</evidence>
<reference evidence="1 2" key="1">
    <citation type="submission" date="2021-06" db="EMBL/GenBank/DDBJ databases">
        <title>Caerostris extrusa draft genome.</title>
        <authorList>
            <person name="Kono N."/>
            <person name="Arakawa K."/>
        </authorList>
    </citation>
    <scope>NUCLEOTIDE SEQUENCE [LARGE SCALE GENOMIC DNA]</scope>
</reference>
<protein>
    <submittedName>
        <fullName evidence="1">Uncharacterized protein</fullName>
    </submittedName>
</protein>
<dbReference type="AlphaFoldDB" id="A0AAV4PPB7"/>
<dbReference type="EMBL" id="BPLR01004987">
    <property type="protein sequence ID" value="GIX98949.1"/>
    <property type="molecule type" value="Genomic_DNA"/>
</dbReference>
<organism evidence="1 2">
    <name type="scientific">Caerostris extrusa</name>
    <name type="common">Bark spider</name>
    <name type="synonym">Caerostris bankana</name>
    <dbReference type="NCBI Taxonomy" id="172846"/>
    <lineage>
        <taxon>Eukaryota</taxon>
        <taxon>Metazoa</taxon>
        <taxon>Ecdysozoa</taxon>
        <taxon>Arthropoda</taxon>
        <taxon>Chelicerata</taxon>
        <taxon>Arachnida</taxon>
        <taxon>Araneae</taxon>
        <taxon>Araneomorphae</taxon>
        <taxon>Entelegynae</taxon>
        <taxon>Araneoidea</taxon>
        <taxon>Araneidae</taxon>
        <taxon>Caerostris</taxon>
    </lineage>
</organism>
<proteinExistence type="predicted"/>
<keyword evidence="2" id="KW-1185">Reference proteome</keyword>
<accession>A0AAV4PPB7</accession>
<dbReference type="Proteomes" id="UP001054945">
    <property type="component" value="Unassembled WGS sequence"/>
</dbReference>
<name>A0AAV4PPB7_CAEEX</name>
<gene>
    <name evidence="1" type="ORF">CEXT_445571</name>
</gene>
<comment type="caution">
    <text evidence="1">The sequence shown here is derived from an EMBL/GenBank/DDBJ whole genome shotgun (WGS) entry which is preliminary data.</text>
</comment>
<evidence type="ECO:0000313" key="2">
    <source>
        <dbReference type="Proteomes" id="UP001054945"/>
    </source>
</evidence>